<keyword evidence="1" id="KW-1133">Transmembrane helix</keyword>
<protein>
    <submittedName>
        <fullName evidence="2">Histidinol-phosphate aminotransferase</fullName>
    </submittedName>
</protein>
<gene>
    <name evidence="2" type="ORF">SULPSESMR1_02095</name>
</gene>
<feature type="transmembrane region" description="Helical" evidence="1">
    <location>
        <begin position="12"/>
        <end position="45"/>
    </location>
</feature>
<sequence length="69" mass="8026">MKDEQKPSAPNYTNACIVMFGVNLSWVFLLLWALWGLLAVAALGWSLNRWMTWLEARRTRACQPFTPQR</sequence>
<dbReference type="Proteomes" id="UP000199754">
    <property type="component" value="Chromosome"/>
</dbReference>
<organism evidence="2 3">
    <name type="scientific">Pseudosulfitobacter pseudonitzschiae</name>
    <dbReference type="NCBI Taxonomy" id="1402135"/>
    <lineage>
        <taxon>Bacteria</taxon>
        <taxon>Pseudomonadati</taxon>
        <taxon>Pseudomonadota</taxon>
        <taxon>Alphaproteobacteria</taxon>
        <taxon>Rhodobacterales</taxon>
        <taxon>Roseobacteraceae</taxon>
        <taxon>Pseudosulfitobacter</taxon>
    </lineage>
</organism>
<proteinExistence type="predicted"/>
<keyword evidence="2" id="KW-0032">Aminotransferase</keyword>
<evidence type="ECO:0000313" key="3">
    <source>
        <dbReference type="Proteomes" id="UP000199754"/>
    </source>
</evidence>
<dbReference type="EMBL" id="CP022415">
    <property type="protein sequence ID" value="ASM72897.1"/>
    <property type="molecule type" value="Genomic_DNA"/>
</dbReference>
<accession>A0A221K237</accession>
<name>A0A221K237_9RHOB</name>
<keyword evidence="1" id="KW-0812">Transmembrane</keyword>
<dbReference type="GO" id="GO:0008483">
    <property type="term" value="F:transaminase activity"/>
    <property type="evidence" value="ECO:0007669"/>
    <property type="project" value="UniProtKB-KW"/>
</dbReference>
<dbReference type="RefSeq" id="WP_089420746.1">
    <property type="nucleotide sequence ID" value="NZ_CP022415.1"/>
</dbReference>
<dbReference type="AlphaFoldDB" id="A0A221K237"/>
<keyword evidence="1" id="KW-0472">Membrane</keyword>
<reference evidence="2 3" key="1">
    <citation type="submission" date="2017-07" db="EMBL/GenBank/DDBJ databases">
        <title>Genome Sequence of Sulfitobacter pseudonitzschiae Strain SMR1 Isolated from a culture of the Diatom Skeletonema marinoi.</title>
        <authorList>
            <person name="Topel M."/>
            <person name="Pinder M.I.M."/>
            <person name="Johansson O.N."/>
            <person name="Kourtchenko O."/>
            <person name="Godhe A."/>
            <person name="Clarke A.K."/>
        </authorList>
    </citation>
    <scope>NUCLEOTIDE SEQUENCE [LARGE SCALE GENOMIC DNA]</scope>
    <source>
        <strain evidence="2 3">SMR1</strain>
    </source>
</reference>
<keyword evidence="3" id="KW-1185">Reference proteome</keyword>
<dbReference type="KEGG" id="spse:SULPSESMR1_02095"/>
<keyword evidence="2" id="KW-0808">Transferase</keyword>
<evidence type="ECO:0000256" key="1">
    <source>
        <dbReference type="SAM" id="Phobius"/>
    </source>
</evidence>
<evidence type="ECO:0000313" key="2">
    <source>
        <dbReference type="EMBL" id="ASM72897.1"/>
    </source>
</evidence>